<name>A0A150FAF2_9BACI</name>
<dbReference type="InterPro" id="IPR023351">
    <property type="entry name" value="YppE-like_sf"/>
</dbReference>
<dbReference type="Proteomes" id="UP000075430">
    <property type="component" value="Unassembled WGS sequence"/>
</dbReference>
<dbReference type="InterPro" id="IPR014913">
    <property type="entry name" value="YppE-like"/>
</dbReference>
<dbReference type="SUPFAM" id="SSF140415">
    <property type="entry name" value="YppE-like"/>
    <property type="match status" value="1"/>
</dbReference>
<organism evidence="1 2">
    <name type="scientific">Bacillus nakamurai</name>
    <dbReference type="NCBI Taxonomy" id="1793963"/>
    <lineage>
        <taxon>Bacteria</taxon>
        <taxon>Bacillati</taxon>
        <taxon>Bacillota</taxon>
        <taxon>Bacilli</taxon>
        <taxon>Bacillales</taxon>
        <taxon>Bacillaceae</taxon>
        <taxon>Bacillus</taxon>
    </lineage>
</organism>
<evidence type="ECO:0000313" key="1">
    <source>
        <dbReference type="EMBL" id="KXZ21628.1"/>
    </source>
</evidence>
<dbReference type="AlphaFoldDB" id="A0A150FAF2"/>
<accession>A0A150FAF2</accession>
<keyword evidence="2" id="KW-1185">Reference proteome</keyword>
<proteinExistence type="predicted"/>
<reference evidence="2" key="1">
    <citation type="submission" date="2016-02" db="EMBL/GenBank/DDBJ databases">
        <authorList>
            <person name="Dunlap C."/>
        </authorList>
    </citation>
    <scope>NUCLEOTIDE SEQUENCE [LARGE SCALE GENOMIC DNA]</scope>
    <source>
        <strain evidence="2">NRRL B-41092</strain>
    </source>
</reference>
<dbReference type="EMBL" id="LSBA01000006">
    <property type="protein sequence ID" value="KXZ21628.1"/>
    <property type="molecule type" value="Genomic_DNA"/>
</dbReference>
<gene>
    <name evidence="1" type="ORF">AXI58_11760</name>
</gene>
<dbReference type="OrthoDB" id="2361079at2"/>
<comment type="caution">
    <text evidence="1">The sequence shown here is derived from an EMBL/GenBank/DDBJ whole genome shotgun (WGS) entry which is preliminary data.</text>
</comment>
<dbReference type="Pfam" id="PF08807">
    <property type="entry name" value="DUF1798"/>
    <property type="match status" value="1"/>
</dbReference>
<protein>
    <submittedName>
        <fullName evidence="1">Uncharacterized protein</fullName>
    </submittedName>
</protein>
<dbReference type="Gene3D" id="1.20.120.440">
    <property type="entry name" value="YppE-like"/>
    <property type="match status" value="1"/>
</dbReference>
<sequence length="122" mass="14602">MQTQLLLELTEQMIEAAIEADRRYQDGKEHDRSYDFFEIIKPDVEKKDKLCALWIEKALPFIQTSRPKYVHQEQILAVKENFSELMLQSYVHHIHKKRYKDITESVLYTLRICKDEVEKEGS</sequence>
<dbReference type="STRING" id="1793963.AXI58_11760"/>
<evidence type="ECO:0000313" key="2">
    <source>
        <dbReference type="Proteomes" id="UP000075430"/>
    </source>
</evidence>
<dbReference type="RefSeq" id="WP_061520993.1">
    <property type="nucleotide sequence ID" value="NZ_JAJJBV010000002.1"/>
</dbReference>